<dbReference type="RefSeq" id="WP_093921130.1">
    <property type="nucleotide sequence ID" value="NZ_FONW01000011.1"/>
</dbReference>
<reference evidence="1 2" key="1">
    <citation type="submission" date="2016-10" db="EMBL/GenBank/DDBJ databases">
        <authorList>
            <person name="de Groot N.N."/>
        </authorList>
    </citation>
    <scope>NUCLEOTIDE SEQUENCE [LARGE SCALE GENOMIC DNA]</scope>
    <source>
        <strain evidence="1 2">CGMCC 1.9156</strain>
    </source>
</reference>
<dbReference type="Proteomes" id="UP000198964">
    <property type="component" value="Unassembled WGS sequence"/>
</dbReference>
<protein>
    <submittedName>
        <fullName evidence="1">Uncharacterized protein</fullName>
    </submittedName>
</protein>
<keyword evidence="2" id="KW-1185">Reference proteome</keyword>
<organism evidence="1 2">
    <name type="scientific">Sunxiuqinia elliptica</name>
    <dbReference type="NCBI Taxonomy" id="655355"/>
    <lineage>
        <taxon>Bacteria</taxon>
        <taxon>Pseudomonadati</taxon>
        <taxon>Bacteroidota</taxon>
        <taxon>Bacteroidia</taxon>
        <taxon>Marinilabiliales</taxon>
        <taxon>Prolixibacteraceae</taxon>
        <taxon>Sunxiuqinia</taxon>
    </lineage>
</organism>
<dbReference type="STRING" id="655355.SAMN05216283_111129"/>
<accession>A0A1I2KH75</accession>
<name>A0A1I2KH75_9BACT</name>
<sequence length="66" mass="7748">MKTRAFKTPQLPHEINTDVKKSESKSVYKRQYKPIPSQRGLHCEGNQFNYVVEWEIHEEENASALT</sequence>
<evidence type="ECO:0000313" key="2">
    <source>
        <dbReference type="Proteomes" id="UP000198964"/>
    </source>
</evidence>
<gene>
    <name evidence="1" type="ORF">SAMN05216283_111129</name>
</gene>
<dbReference type="AlphaFoldDB" id="A0A1I2KH75"/>
<evidence type="ECO:0000313" key="1">
    <source>
        <dbReference type="EMBL" id="SFF64471.1"/>
    </source>
</evidence>
<proteinExistence type="predicted"/>
<dbReference type="EMBL" id="FONW01000011">
    <property type="protein sequence ID" value="SFF64471.1"/>
    <property type="molecule type" value="Genomic_DNA"/>
</dbReference>